<proteinExistence type="predicted"/>
<dbReference type="SUPFAM" id="SSF52025">
    <property type="entry name" value="PA domain"/>
    <property type="match status" value="1"/>
</dbReference>
<protein>
    <recommendedName>
        <fullName evidence="1">PA domain-containing protein</fullName>
    </recommendedName>
</protein>
<dbReference type="Gene3D" id="3.50.30.30">
    <property type="match status" value="1"/>
</dbReference>
<organism evidence="2 3">
    <name type="scientific">Phytophthora sojae (strain P6497)</name>
    <name type="common">Soybean stem and root rot agent</name>
    <name type="synonym">Phytophthora megasperma f. sp. glycines</name>
    <dbReference type="NCBI Taxonomy" id="1094619"/>
    <lineage>
        <taxon>Eukaryota</taxon>
        <taxon>Sar</taxon>
        <taxon>Stramenopiles</taxon>
        <taxon>Oomycota</taxon>
        <taxon>Peronosporomycetes</taxon>
        <taxon>Peronosporales</taxon>
        <taxon>Peronosporaceae</taxon>
        <taxon>Phytophthora</taxon>
    </lineage>
</organism>
<dbReference type="Proteomes" id="UP000002640">
    <property type="component" value="Unassembled WGS sequence"/>
</dbReference>
<evidence type="ECO:0000313" key="3">
    <source>
        <dbReference type="Proteomes" id="UP000002640"/>
    </source>
</evidence>
<dbReference type="InParanoid" id="G4YKI1"/>
<dbReference type="KEGG" id="psoj:PHYSODRAFT_471849"/>
<dbReference type="OMA" id="IMSIVEH"/>
<dbReference type="EMBL" id="JH159151">
    <property type="protein sequence ID" value="EGZ28561.1"/>
    <property type="molecule type" value="Genomic_DNA"/>
</dbReference>
<evidence type="ECO:0000313" key="2">
    <source>
        <dbReference type="EMBL" id="EGZ28561.1"/>
    </source>
</evidence>
<dbReference type="RefSeq" id="XP_009515836.1">
    <property type="nucleotide sequence ID" value="XM_009517541.1"/>
</dbReference>
<gene>
    <name evidence="2" type="ORF">PHYSODRAFT_471849</name>
</gene>
<keyword evidence="3" id="KW-1185">Reference proteome</keyword>
<evidence type="ECO:0000259" key="1">
    <source>
        <dbReference type="Pfam" id="PF02225"/>
    </source>
</evidence>
<reference evidence="2 3" key="1">
    <citation type="journal article" date="2006" name="Science">
        <title>Phytophthora genome sequences uncover evolutionary origins and mechanisms of pathogenesis.</title>
        <authorList>
            <person name="Tyler B.M."/>
            <person name="Tripathy S."/>
            <person name="Zhang X."/>
            <person name="Dehal P."/>
            <person name="Jiang R.H."/>
            <person name="Aerts A."/>
            <person name="Arredondo F.D."/>
            <person name="Baxter L."/>
            <person name="Bensasson D."/>
            <person name="Beynon J.L."/>
            <person name="Chapman J."/>
            <person name="Damasceno C.M."/>
            <person name="Dorrance A.E."/>
            <person name="Dou D."/>
            <person name="Dickerman A.W."/>
            <person name="Dubchak I.L."/>
            <person name="Garbelotto M."/>
            <person name="Gijzen M."/>
            <person name="Gordon S.G."/>
            <person name="Govers F."/>
            <person name="Grunwald N.J."/>
            <person name="Huang W."/>
            <person name="Ivors K.L."/>
            <person name="Jones R.W."/>
            <person name="Kamoun S."/>
            <person name="Krampis K."/>
            <person name="Lamour K.H."/>
            <person name="Lee M.K."/>
            <person name="McDonald W.H."/>
            <person name="Medina M."/>
            <person name="Meijer H.J."/>
            <person name="Nordberg E.K."/>
            <person name="Maclean D.J."/>
            <person name="Ospina-Giraldo M.D."/>
            <person name="Morris P.F."/>
            <person name="Phuntumart V."/>
            <person name="Putnam N.H."/>
            <person name="Rash S."/>
            <person name="Rose J.K."/>
            <person name="Sakihama Y."/>
            <person name="Salamov A.A."/>
            <person name="Savidor A."/>
            <person name="Scheuring C.F."/>
            <person name="Smith B.M."/>
            <person name="Sobral B.W."/>
            <person name="Terry A."/>
            <person name="Torto-Alalibo T.A."/>
            <person name="Win J."/>
            <person name="Xu Z."/>
            <person name="Zhang H."/>
            <person name="Grigoriev I.V."/>
            <person name="Rokhsar D.S."/>
            <person name="Boore J.L."/>
        </authorList>
    </citation>
    <scope>NUCLEOTIDE SEQUENCE [LARGE SCALE GENOMIC DNA]</scope>
    <source>
        <strain evidence="2 3">P6497</strain>
    </source>
</reference>
<dbReference type="GeneID" id="20654156"/>
<dbReference type="InterPro" id="IPR003137">
    <property type="entry name" value="PA_domain"/>
</dbReference>
<dbReference type="Pfam" id="PF02225">
    <property type="entry name" value="PA"/>
    <property type="match status" value="1"/>
</dbReference>
<sequence>MSKLDGELIMSVMEHQEALIRIYEERPDQIPKPHEQPKKLTNQELAIATSFEFQVLPALFGGKIPAVPFRVVAAYPLETACHYKGLGILATRSVVVVKRGGCSFGAKLRAVQDVGGAGMLLVNSDESLIPLMTDSKDQEGLVIWGASIGLQNGTTILDVLAKSKNLPTLVKVAPRDDGNETIATPN</sequence>
<feature type="domain" description="PA" evidence="1">
    <location>
        <begin position="88"/>
        <end position="154"/>
    </location>
</feature>
<dbReference type="AlphaFoldDB" id="G4YKI1"/>
<accession>G4YKI1</accession>
<dbReference type="InterPro" id="IPR046450">
    <property type="entry name" value="PA_dom_sf"/>
</dbReference>
<name>G4YKI1_PHYSP</name>